<evidence type="ECO:0000259" key="11">
    <source>
        <dbReference type="PROSITE" id="PS50011"/>
    </source>
</evidence>
<evidence type="ECO:0000256" key="1">
    <source>
        <dbReference type="ARBA" id="ARBA00004623"/>
    </source>
</evidence>
<feature type="compositionally biased region" description="Polar residues" evidence="9">
    <location>
        <begin position="684"/>
        <end position="708"/>
    </location>
</feature>
<comment type="caution">
    <text evidence="12">The sequence shown here is derived from an EMBL/GenBank/DDBJ whole genome shotgun (WGS) entry which is preliminary data.</text>
</comment>
<proteinExistence type="inferred from homology"/>
<dbReference type="Pfam" id="PF00069">
    <property type="entry name" value="Pkinase"/>
    <property type="match status" value="1"/>
</dbReference>
<dbReference type="Proteomes" id="UP001175261">
    <property type="component" value="Unassembled WGS sequence"/>
</dbReference>
<dbReference type="Gene3D" id="1.10.510.10">
    <property type="entry name" value="Transferase(Phosphotransferase) domain 1"/>
    <property type="match status" value="1"/>
</dbReference>
<dbReference type="Gene3D" id="2.60.200.20">
    <property type="match status" value="1"/>
</dbReference>
<dbReference type="GO" id="GO:0005524">
    <property type="term" value="F:ATP binding"/>
    <property type="evidence" value="ECO:0007669"/>
    <property type="project" value="UniProtKB-UniRule"/>
</dbReference>
<dbReference type="InterPro" id="IPR000719">
    <property type="entry name" value="Prot_kinase_dom"/>
</dbReference>
<dbReference type="InterPro" id="IPR011009">
    <property type="entry name" value="Kinase-like_dom_sf"/>
</dbReference>
<evidence type="ECO:0000259" key="10">
    <source>
        <dbReference type="PROSITE" id="PS50006"/>
    </source>
</evidence>
<evidence type="ECO:0000256" key="2">
    <source>
        <dbReference type="ARBA" id="ARBA00005575"/>
    </source>
</evidence>
<gene>
    <name evidence="12" type="ORF">NLU13_3150</name>
</gene>
<dbReference type="GO" id="GO:0004674">
    <property type="term" value="F:protein serine/threonine kinase activity"/>
    <property type="evidence" value="ECO:0007669"/>
    <property type="project" value="InterPro"/>
</dbReference>
<comment type="subcellular location">
    <subcellularLocation>
        <location evidence="1">Preautophagosomal structure membrane</location>
        <topology evidence="1">Peripheral membrane protein</topology>
    </subcellularLocation>
</comment>
<dbReference type="PANTHER" id="PTHR24348">
    <property type="entry name" value="SERINE/THREONINE-PROTEIN KINASE UNC-51-RELATED"/>
    <property type="match status" value="1"/>
</dbReference>
<comment type="similarity">
    <text evidence="2">Belongs to the protein kinase superfamily. CAMK Ser/Thr protein kinase family. CHEK2 subfamily.</text>
</comment>
<dbReference type="Pfam" id="PF00498">
    <property type="entry name" value="FHA"/>
    <property type="match status" value="1"/>
</dbReference>
<dbReference type="SUPFAM" id="SSF49879">
    <property type="entry name" value="SMAD/FHA domain"/>
    <property type="match status" value="1"/>
</dbReference>
<dbReference type="EMBL" id="JAPDFR010000002">
    <property type="protein sequence ID" value="KAK0389575.1"/>
    <property type="molecule type" value="Genomic_DNA"/>
</dbReference>
<dbReference type="PROSITE" id="PS00108">
    <property type="entry name" value="PROTEIN_KINASE_ST"/>
    <property type="match status" value="1"/>
</dbReference>
<dbReference type="AlphaFoldDB" id="A0AA39GLG7"/>
<evidence type="ECO:0000256" key="5">
    <source>
        <dbReference type="ARBA" id="ARBA00022840"/>
    </source>
</evidence>
<feature type="region of interest" description="Disordered" evidence="9">
    <location>
        <begin position="622"/>
        <end position="641"/>
    </location>
</feature>
<dbReference type="InterPro" id="IPR017441">
    <property type="entry name" value="Protein_kinase_ATP_BS"/>
</dbReference>
<accession>A0AA39GLG7</accession>
<dbReference type="CDD" id="cd00060">
    <property type="entry name" value="FHA"/>
    <property type="match status" value="1"/>
</dbReference>
<name>A0AA39GLG7_SARSR</name>
<feature type="region of interest" description="Disordered" evidence="9">
    <location>
        <begin position="1"/>
        <end position="26"/>
    </location>
</feature>
<feature type="binding site" evidence="8">
    <location>
        <position position="305"/>
    </location>
    <ligand>
        <name>ATP</name>
        <dbReference type="ChEBI" id="CHEBI:30616"/>
    </ligand>
</feature>
<dbReference type="SMART" id="SM00240">
    <property type="entry name" value="FHA"/>
    <property type="match status" value="1"/>
</dbReference>
<dbReference type="InterPro" id="IPR000253">
    <property type="entry name" value="FHA_dom"/>
</dbReference>
<feature type="region of interest" description="Disordered" evidence="9">
    <location>
        <begin position="678"/>
        <end position="708"/>
    </location>
</feature>
<sequence>MEGEEPTQATQDVLDPRRLGQQNSGFSDEDISDIICILYPHSDSARQEVLRLAHEDSPHVIGRSDADGVDPNYDLEDHASRFSLAEAEGNYALILRLSAAVKDPTAGFVFGRNALRCDIVFVKDPMKRISNVHFRIYVNQHGSVMVEDQSTNGTVVDENVLTSHPKDRTQEPISRWMLNSGSVIKLHLHQQIKDLTFRVRIPRRDADYDLAYMNKVREYFERHGLDNEVSPEPAPAVAVPKHLRDENAAAKKQPRSPVQRRDTGVMRREWTGSGKYNRIGTIGKGAFAVVYKVASKYDGSPYAAKELDKQRFMKNGVVDQKAENEMKIMRCIDHSNIVRYIETIDWDDRLLIIIMEYVSGGDLGRHISERGPLPEDDVKLVAGQLVDALSYLHVRNITHRDVKPDNILISSLNPLVVKLTDFGLSKMVDSEQTFLRTFCGTLLYCAPEVYTEYGEYDEFGVRNRGKKVRRMPGQRYNHAVDIWSLGGVLFYTLTGSPPYPVKTGISYSELLHMIMTTQLDTRPLQLAGISNDGVHFLSRMLERVPEKRATIHELVGHPWLTGPVSASVQASQSFDELTDDENDGGFDNGELEMDLDTFRQPTTDMYDEDRISDSILDYESEKENGHLDEPRQGPRLFGEVGSSAIGSSGVIPSEFLNLPRSSPSMGETEIVDSYADEAYDSESHPTPRNNSRRVYQETSPSMARNQSADQLESLVYEVASQSLGGKDHPPQSIELRSISFKRKPPSAETSGEHDDESMLPGKPTMKRLKSETALENMPDDVLEELKLIASIPPIKRLHSGRQIDTPVNKVVFWAQDRKTWHLDYPEMTQLQKDAFVQAAEQRGEEFCPGGSSLWKLAMKYFAPTNTRGGNQARGVPAMRRNEQMLEDDHFPPTAAALEPTAATSVLYDSLPPTQNPDSQIVVPIRAVKSSQRAIALLESAADSVVQGISLPVTTSLISFGRGPDNIEVFQPATESRVPKYAFKILLWREGYDPSRDPAKVTPPWQQTDLTSSEADLYSFWICTKATVGIQINGYQLASSDHKNHGGPSQFWARLHDMDELVIWGGSDTENHTKLLFRCFWGGSSRPRSNGGRGFETAPRDIVQKLNDACQQTERRLRDTRDKEDLKNEAAKDHTFRLQFVERERERSRAFDKKRQEAVELLRQAQAARRGSPASVASTGHFRMNYGASSVSPDKRGAHSLR</sequence>
<feature type="region of interest" description="Disordered" evidence="9">
    <location>
        <begin position="1163"/>
        <end position="1201"/>
    </location>
</feature>
<feature type="domain" description="Protein kinase" evidence="11">
    <location>
        <begin position="276"/>
        <end position="560"/>
    </location>
</feature>
<dbReference type="SUPFAM" id="SSF56112">
    <property type="entry name" value="Protein kinase-like (PK-like)"/>
    <property type="match status" value="1"/>
</dbReference>
<keyword evidence="13" id="KW-1185">Reference proteome</keyword>
<feature type="compositionally biased region" description="Basic and acidic residues" evidence="9">
    <location>
        <begin position="1192"/>
        <end position="1201"/>
    </location>
</feature>
<dbReference type="PROSITE" id="PS00107">
    <property type="entry name" value="PROTEIN_KINASE_ATP"/>
    <property type="match status" value="1"/>
</dbReference>
<keyword evidence="4 8" id="KW-0547">Nucleotide-binding</keyword>
<evidence type="ECO:0000313" key="13">
    <source>
        <dbReference type="Proteomes" id="UP001175261"/>
    </source>
</evidence>
<dbReference type="PROSITE" id="PS50011">
    <property type="entry name" value="PROTEIN_KINASE_DOM"/>
    <property type="match status" value="1"/>
</dbReference>
<dbReference type="GO" id="GO:0010506">
    <property type="term" value="P:regulation of autophagy"/>
    <property type="evidence" value="ECO:0007669"/>
    <property type="project" value="InterPro"/>
</dbReference>
<evidence type="ECO:0000256" key="3">
    <source>
        <dbReference type="ARBA" id="ARBA00022448"/>
    </source>
</evidence>
<dbReference type="InterPro" id="IPR008984">
    <property type="entry name" value="SMAD_FHA_dom_sf"/>
</dbReference>
<dbReference type="GO" id="GO:0034045">
    <property type="term" value="C:phagophore assembly site membrane"/>
    <property type="evidence" value="ECO:0007669"/>
    <property type="project" value="UniProtKB-SubCell"/>
</dbReference>
<feature type="compositionally biased region" description="Basic and acidic residues" evidence="9">
    <location>
        <begin position="622"/>
        <end position="632"/>
    </location>
</feature>
<protein>
    <recommendedName>
        <fullName evidence="7">Autophagy-related protein 1</fullName>
    </recommendedName>
</protein>
<reference evidence="12" key="1">
    <citation type="submission" date="2022-10" db="EMBL/GenBank/DDBJ databases">
        <title>Determination and structural analysis of whole genome sequence of Sarocladium strictum F4-1.</title>
        <authorList>
            <person name="Hu L."/>
            <person name="Jiang Y."/>
        </authorList>
    </citation>
    <scope>NUCLEOTIDE SEQUENCE</scope>
    <source>
        <strain evidence="12">F4-1</strain>
    </source>
</reference>
<keyword evidence="5 8" id="KW-0067">ATP-binding</keyword>
<evidence type="ECO:0000256" key="9">
    <source>
        <dbReference type="SAM" id="MobiDB-lite"/>
    </source>
</evidence>
<keyword evidence="3" id="KW-0813">Transport</keyword>
<dbReference type="GO" id="GO:0006914">
    <property type="term" value="P:autophagy"/>
    <property type="evidence" value="ECO:0007669"/>
    <property type="project" value="UniProtKB-KW"/>
</dbReference>
<feature type="domain" description="FHA" evidence="10">
    <location>
        <begin position="108"/>
        <end position="161"/>
    </location>
</feature>
<feature type="region of interest" description="Disordered" evidence="9">
    <location>
        <begin position="737"/>
        <end position="763"/>
    </location>
</feature>
<evidence type="ECO:0000256" key="7">
    <source>
        <dbReference type="ARBA" id="ARBA00030237"/>
    </source>
</evidence>
<dbReference type="PANTHER" id="PTHR24348:SF68">
    <property type="entry name" value="SERINE_THREONINE-PROTEIN KINASE ATG1C"/>
    <property type="match status" value="1"/>
</dbReference>
<dbReference type="InterPro" id="IPR008271">
    <property type="entry name" value="Ser/Thr_kinase_AS"/>
</dbReference>
<dbReference type="InterPro" id="IPR045269">
    <property type="entry name" value="Atg1-like"/>
</dbReference>
<organism evidence="12 13">
    <name type="scientific">Sarocladium strictum</name>
    <name type="common">Black bundle disease fungus</name>
    <name type="synonym">Acremonium strictum</name>
    <dbReference type="NCBI Taxonomy" id="5046"/>
    <lineage>
        <taxon>Eukaryota</taxon>
        <taxon>Fungi</taxon>
        <taxon>Dikarya</taxon>
        <taxon>Ascomycota</taxon>
        <taxon>Pezizomycotina</taxon>
        <taxon>Sordariomycetes</taxon>
        <taxon>Hypocreomycetidae</taxon>
        <taxon>Hypocreales</taxon>
        <taxon>Sarocladiaceae</taxon>
        <taxon>Sarocladium</taxon>
    </lineage>
</organism>
<dbReference type="SMART" id="SM00220">
    <property type="entry name" value="S_TKc"/>
    <property type="match status" value="1"/>
</dbReference>
<evidence type="ECO:0000256" key="8">
    <source>
        <dbReference type="PROSITE-ProRule" id="PRU10141"/>
    </source>
</evidence>
<dbReference type="PROSITE" id="PS50006">
    <property type="entry name" value="FHA_DOMAIN"/>
    <property type="match status" value="1"/>
</dbReference>
<dbReference type="FunFam" id="3.30.200.20:FF:000470">
    <property type="entry name" value="Serine/threonine-protein kinase RAD53"/>
    <property type="match status" value="1"/>
</dbReference>
<evidence type="ECO:0000256" key="6">
    <source>
        <dbReference type="ARBA" id="ARBA00023006"/>
    </source>
</evidence>
<keyword evidence="6" id="KW-0072">Autophagy</keyword>
<evidence type="ECO:0000313" key="12">
    <source>
        <dbReference type="EMBL" id="KAK0389575.1"/>
    </source>
</evidence>
<evidence type="ECO:0000256" key="4">
    <source>
        <dbReference type="ARBA" id="ARBA00022741"/>
    </source>
</evidence>